<evidence type="ECO:0008006" key="4">
    <source>
        <dbReference type="Google" id="ProtNLM"/>
    </source>
</evidence>
<proteinExistence type="predicted"/>
<keyword evidence="1" id="KW-0732">Signal</keyword>
<protein>
    <recommendedName>
        <fullName evidence="4">Outer membrane protein</fullName>
    </recommendedName>
</protein>
<dbReference type="Proteomes" id="UP000032544">
    <property type="component" value="Unassembled WGS sequence"/>
</dbReference>
<comment type="caution">
    <text evidence="2">The sequence shown here is derived from an EMBL/GenBank/DDBJ whole genome shotgun (WGS) entry which is preliminary data.</text>
</comment>
<dbReference type="AlphaFoldDB" id="A0A0D8JD21"/>
<name>A0A0D8JD21_9BACT</name>
<dbReference type="OrthoDB" id="9802177at2"/>
<feature type="signal peptide" evidence="1">
    <location>
        <begin position="1"/>
        <end position="20"/>
    </location>
</feature>
<dbReference type="STRING" id="1544798.LH29_11390"/>
<dbReference type="SUPFAM" id="SSF56935">
    <property type="entry name" value="Porins"/>
    <property type="match status" value="1"/>
</dbReference>
<accession>A0A0D8JD21</accession>
<feature type="chain" id="PRO_5002331469" description="Outer membrane protein" evidence="1">
    <location>
        <begin position="21"/>
        <end position="429"/>
    </location>
</feature>
<organism evidence="2 3">
    <name type="scientific">Draconibacterium sediminis</name>
    <dbReference type="NCBI Taxonomy" id="1544798"/>
    <lineage>
        <taxon>Bacteria</taxon>
        <taxon>Pseudomonadati</taxon>
        <taxon>Bacteroidota</taxon>
        <taxon>Bacteroidia</taxon>
        <taxon>Marinilabiliales</taxon>
        <taxon>Prolixibacteraceae</taxon>
        <taxon>Draconibacterium</taxon>
    </lineage>
</organism>
<gene>
    <name evidence="2" type="ORF">LH29_11390</name>
</gene>
<reference evidence="2 3" key="1">
    <citation type="submission" date="2014-09" db="EMBL/GenBank/DDBJ databases">
        <title>Draft Genome Sequence of Draconibacterium sp. JN14CK-3.</title>
        <authorList>
            <person name="Dong C."/>
            <person name="Lai Q."/>
            <person name="Shao Z."/>
        </authorList>
    </citation>
    <scope>NUCLEOTIDE SEQUENCE [LARGE SCALE GENOMIC DNA]</scope>
    <source>
        <strain evidence="2 3">JN14CK-3</strain>
    </source>
</reference>
<keyword evidence="3" id="KW-1185">Reference proteome</keyword>
<evidence type="ECO:0000256" key="1">
    <source>
        <dbReference type="SAM" id="SignalP"/>
    </source>
</evidence>
<dbReference type="EMBL" id="JRHC01000002">
    <property type="protein sequence ID" value="KJF43693.1"/>
    <property type="molecule type" value="Genomic_DNA"/>
</dbReference>
<dbReference type="RefSeq" id="WP_045029536.1">
    <property type="nucleotide sequence ID" value="NZ_JRHC01000002.1"/>
</dbReference>
<evidence type="ECO:0000313" key="2">
    <source>
        <dbReference type="EMBL" id="KJF43693.1"/>
    </source>
</evidence>
<sequence length="429" mass="47912">MKKYLSLTAILCLISISLMAQDDNKVTAKKSSIELYGFIRSEYYYDSYKGLNAAQDNFYLFPLYKGEDAEGNDLNHQGIHGFTAMATRFGFNITGPEILGAKSSANFETDFAGIVSEYPEVLRLRKAYVKLDWEKSSLLIGQTWHPLWNGSGAFYPQVGGLNTGSPYNPFNRSPQIDFDYKLGTKTTLSLTALYEQQYASPGFYDVPNTNCKNLAKRNAGIPELVAGLYYNDNGISLGIAGQFNAIKPIDVTEGTDGKFQSDELNTSYAVMSYAGYKKDKWFFLVKELVGQNLSNMLMIGGYGVKSYDDRTGGMTYTNYTTSTTLVNVVYGTQKQLGLFAGLSTNFGTKDALYNFDGAAKTKGLMPTMKQAWRIAPYYAYNYKNLRFVAEYEIDSADYGTGTFDFSDGLYDDTVNAINHRILLMLTYNF</sequence>
<evidence type="ECO:0000313" key="3">
    <source>
        <dbReference type="Proteomes" id="UP000032544"/>
    </source>
</evidence>